<dbReference type="EMBL" id="JAPWTJ010000009">
    <property type="protein sequence ID" value="KAJ8985696.1"/>
    <property type="molecule type" value="Genomic_DNA"/>
</dbReference>
<protein>
    <submittedName>
        <fullName evidence="1">Uncharacterized protein</fullName>
    </submittedName>
</protein>
<keyword evidence="2" id="KW-1185">Reference proteome</keyword>
<organism evidence="1 2">
    <name type="scientific">Molorchus minor</name>
    <dbReference type="NCBI Taxonomy" id="1323400"/>
    <lineage>
        <taxon>Eukaryota</taxon>
        <taxon>Metazoa</taxon>
        <taxon>Ecdysozoa</taxon>
        <taxon>Arthropoda</taxon>
        <taxon>Hexapoda</taxon>
        <taxon>Insecta</taxon>
        <taxon>Pterygota</taxon>
        <taxon>Neoptera</taxon>
        <taxon>Endopterygota</taxon>
        <taxon>Coleoptera</taxon>
        <taxon>Polyphaga</taxon>
        <taxon>Cucujiformia</taxon>
        <taxon>Chrysomeloidea</taxon>
        <taxon>Cerambycidae</taxon>
        <taxon>Lamiinae</taxon>
        <taxon>Monochamini</taxon>
        <taxon>Molorchus</taxon>
    </lineage>
</organism>
<accession>A0ABQ9K509</accession>
<sequence length="190" mass="21488">MLRAHSGRGGHGELLGDKRGAPKRCVNASSSSATVGNCTSKYVGEYCQHLNPCHTGPGPRCQNGGSCQVRLRQRFAQFHVSVSARFQCVAVRNTDRELVRPTAVSERWHLLAEVPGILPVLLRSWIHRLTLYTFDVLLRATYNVFCDVIQPVSVMKPRSNRNQIVTERFSELHRNLSDNHLGNKIFYYVR</sequence>
<proteinExistence type="predicted"/>
<evidence type="ECO:0000313" key="1">
    <source>
        <dbReference type="EMBL" id="KAJ8985696.1"/>
    </source>
</evidence>
<reference evidence="1" key="1">
    <citation type="journal article" date="2023" name="Insect Mol. Biol.">
        <title>Genome sequencing provides insights into the evolution of gene families encoding plant cell wall-degrading enzymes in longhorned beetles.</title>
        <authorList>
            <person name="Shin N.R."/>
            <person name="Okamura Y."/>
            <person name="Kirsch R."/>
            <person name="Pauchet Y."/>
        </authorList>
    </citation>
    <scope>NUCLEOTIDE SEQUENCE</scope>
    <source>
        <strain evidence="1">MMC_N1</strain>
    </source>
</reference>
<gene>
    <name evidence="1" type="ORF">NQ317_014345</name>
</gene>
<dbReference type="Proteomes" id="UP001162164">
    <property type="component" value="Unassembled WGS sequence"/>
</dbReference>
<evidence type="ECO:0000313" key="2">
    <source>
        <dbReference type="Proteomes" id="UP001162164"/>
    </source>
</evidence>
<comment type="caution">
    <text evidence="1">The sequence shown here is derived from an EMBL/GenBank/DDBJ whole genome shotgun (WGS) entry which is preliminary data.</text>
</comment>
<name>A0ABQ9K509_9CUCU</name>